<name>A0ABU9BKT1_9BURK</name>
<dbReference type="SUPFAM" id="SSF48452">
    <property type="entry name" value="TPR-like"/>
    <property type="match status" value="1"/>
</dbReference>
<dbReference type="PROSITE" id="PS50005">
    <property type="entry name" value="TPR"/>
    <property type="match status" value="1"/>
</dbReference>
<dbReference type="Proteomes" id="UP001371218">
    <property type="component" value="Unassembled WGS sequence"/>
</dbReference>
<dbReference type="Gene3D" id="1.25.40.10">
    <property type="entry name" value="Tetratricopeptide repeat domain"/>
    <property type="match status" value="1"/>
</dbReference>
<comment type="caution">
    <text evidence="2">The sequence shown here is derived from an EMBL/GenBank/DDBJ whole genome shotgun (WGS) entry which is preliminary data.</text>
</comment>
<keyword evidence="1" id="KW-0802">TPR repeat</keyword>
<evidence type="ECO:0000313" key="3">
    <source>
        <dbReference type="Proteomes" id="UP001371218"/>
    </source>
</evidence>
<evidence type="ECO:0000313" key="2">
    <source>
        <dbReference type="EMBL" id="MEK8030565.1"/>
    </source>
</evidence>
<dbReference type="InterPro" id="IPR046880">
    <property type="entry name" value="TPR-S"/>
</dbReference>
<dbReference type="RefSeq" id="WP_341424926.1">
    <property type="nucleotide sequence ID" value="NZ_JBBUTG010000003.1"/>
</dbReference>
<dbReference type="InterPro" id="IPR011990">
    <property type="entry name" value="TPR-like_helical_dom_sf"/>
</dbReference>
<dbReference type="Pfam" id="PF20308">
    <property type="entry name" value="TPR-S"/>
    <property type="match status" value="1"/>
</dbReference>
<proteinExistence type="predicted"/>
<accession>A0ABU9BKT1</accession>
<gene>
    <name evidence="2" type="ORF">AACH06_06975</name>
</gene>
<organism evidence="2 3">
    <name type="scientific">Ideonella lacteola</name>
    <dbReference type="NCBI Taxonomy" id="2984193"/>
    <lineage>
        <taxon>Bacteria</taxon>
        <taxon>Pseudomonadati</taxon>
        <taxon>Pseudomonadota</taxon>
        <taxon>Betaproteobacteria</taxon>
        <taxon>Burkholderiales</taxon>
        <taxon>Sphaerotilaceae</taxon>
        <taxon>Ideonella</taxon>
    </lineage>
</organism>
<protein>
    <submittedName>
        <fullName evidence="2">Tetratricopeptide repeat protein</fullName>
    </submittedName>
</protein>
<dbReference type="EMBL" id="JBBUTG010000003">
    <property type="protein sequence ID" value="MEK8030565.1"/>
    <property type="molecule type" value="Genomic_DNA"/>
</dbReference>
<feature type="repeat" description="TPR" evidence="1">
    <location>
        <begin position="223"/>
        <end position="256"/>
    </location>
</feature>
<dbReference type="InterPro" id="IPR019734">
    <property type="entry name" value="TPR_rpt"/>
</dbReference>
<sequence>MKPHAFIAMPFGAKPGPHGGLIDFNRVLDDLLRPALEDAGCEVFRADEEMRAGDIRVDMFQELLVADLVIADLTLPNANVWYELGVRHALRARGVVLVYGADAAWGREADSAKAFDTYTERKLRYHLAGGLPDATQLAADRDRLVAMVRETLATSTRRKVSPVYALLPHLQQPQWRRLLLADANEFSDAYREWSQRMEVARQRNRPGDIMTLAQETPTRALALEAKCEAGDSLLTLHQAALALEQFDAALEIDPEDLRARQKQAICLGRLGRFEEARECTQALTADHPGDAECWALAGRVEKDSWIARWRPAPHGTVAAGALREAAAAEDASLGDAIAPYLRAFVANPSHHYSGLNAYMLTVLRAHLGGDVSAADTDTLQGGVRWAVRSALARSPRDYWARASQAMLSLLRADAAAVPRDYRSAAAAADRDGFALDSTLQSLILLRDLGFQPAETSQAIDIIERELRRLAPPFVPRQVLLFSGHMVDAPGRPQARFPAAHEGEAARRIGAALDELGADARDLALCQCAAGGDLLFLEAAQARGVRCQVMLPQAEPDYIQRSILPSTDGARWRDRWFAVRAALADPPRVLPDELGPGPRGQSAYVRCNDWLMNTALAWGPDKTRFVCLWNGSGGDGPGGTQHLMDEVQRRTGRVQWIDTRTLG</sequence>
<reference evidence="2 3" key="1">
    <citation type="submission" date="2024-04" db="EMBL/GenBank/DDBJ databases">
        <title>Novel species of the genus Ideonella isolated from streams.</title>
        <authorList>
            <person name="Lu H."/>
        </authorList>
    </citation>
    <scope>NUCLEOTIDE SEQUENCE [LARGE SCALE GENOMIC DNA]</scope>
    <source>
        <strain evidence="2 3">DXS29W</strain>
    </source>
</reference>
<evidence type="ECO:0000256" key="1">
    <source>
        <dbReference type="PROSITE-ProRule" id="PRU00339"/>
    </source>
</evidence>
<keyword evidence="3" id="KW-1185">Reference proteome</keyword>